<evidence type="ECO:0000313" key="5">
    <source>
        <dbReference type="Proteomes" id="UP000836402"/>
    </source>
</evidence>
<keyword evidence="5" id="KW-1185">Reference proteome</keyword>
<feature type="region of interest" description="Disordered" evidence="1">
    <location>
        <begin position="1"/>
        <end position="154"/>
    </location>
</feature>
<evidence type="ECO:0000256" key="1">
    <source>
        <dbReference type="SAM" id="MobiDB-lite"/>
    </source>
</evidence>
<name>A0A177UXJ0_9BASI</name>
<organism evidence="3 4">
    <name type="scientific">Tilletia caries</name>
    <name type="common">wheat bunt fungus</name>
    <dbReference type="NCBI Taxonomy" id="13290"/>
    <lineage>
        <taxon>Eukaryota</taxon>
        <taxon>Fungi</taxon>
        <taxon>Dikarya</taxon>
        <taxon>Basidiomycota</taxon>
        <taxon>Ustilaginomycotina</taxon>
        <taxon>Exobasidiomycetes</taxon>
        <taxon>Tilletiales</taxon>
        <taxon>Tilletiaceae</taxon>
        <taxon>Tilletia</taxon>
    </lineage>
</organism>
<feature type="compositionally biased region" description="Basic and acidic residues" evidence="1">
    <location>
        <begin position="116"/>
        <end position="125"/>
    </location>
</feature>
<evidence type="ECO:0000313" key="2">
    <source>
        <dbReference type="EMBL" id="CAD6937534.1"/>
    </source>
</evidence>
<protein>
    <submittedName>
        <fullName evidence="3">Uncharacterized protein</fullName>
    </submittedName>
</protein>
<reference evidence="3" key="2">
    <citation type="journal article" date="2019" name="IMA Fungus">
        <title>Genome sequencing and comparison of five Tilletia species to identify candidate genes for the detection of regulated species infecting wheat.</title>
        <authorList>
            <person name="Nguyen H.D.T."/>
            <person name="Sultana T."/>
            <person name="Kesanakurti P."/>
            <person name="Hambleton S."/>
        </authorList>
    </citation>
    <scope>NUCLEOTIDE SEQUENCE</scope>
    <source>
        <strain evidence="3">DAOMC 238032</strain>
    </source>
</reference>
<reference evidence="2" key="3">
    <citation type="submission" date="2020-10" db="EMBL/GenBank/DDBJ databases">
        <authorList>
            <person name="Sedaghatjoo S."/>
        </authorList>
    </citation>
    <scope>NUCLEOTIDE SEQUENCE</scope>
    <source>
        <strain evidence="2">AZH3</strain>
    </source>
</reference>
<dbReference type="EMBL" id="CAJHJG010004013">
    <property type="protein sequence ID" value="CAD6937534.1"/>
    <property type="molecule type" value="Genomic_DNA"/>
</dbReference>
<gene>
    <name evidence="3" type="ORF">A4X03_0g1133</name>
    <name evidence="2" type="ORF">JKIAZH3_G1974</name>
</gene>
<proteinExistence type="predicted"/>
<dbReference type="Proteomes" id="UP000077671">
    <property type="component" value="Unassembled WGS sequence"/>
</dbReference>
<reference evidence="3" key="1">
    <citation type="submission" date="2016-04" db="EMBL/GenBank/DDBJ databases">
        <authorList>
            <person name="Nguyen H.D."/>
            <person name="Kesanakurti P."/>
            <person name="Cullis J."/>
            <person name="Levesque C.A."/>
            <person name="Hambleton S."/>
        </authorList>
    </citation>
    <scope>NUCLEOTIDE SEQUENCE</scope>
    <source>
        <strain evidence="3">DAOMC 238032</strain>
    </source>
</reference>
<evidence type="ECO:0000313" key="4">
    <source>
        <dbReference type="Proteomes" id="UP000077671"/>
    </source>
</evidence>
<dbReference type="EMBL" id="LWDD02000084">
    <property type="protein sequence ID" value="KAE8264189.1"/>
    <property type="molecule type" value="Genomic_DNA"/>
</dbReference>
<comment type="caution">
    <text evidence="3">The sequence shown here is derived from an EMBL/GenBank/DDBJ whole genome shotgun (WGS) entry which is preliminary data.</text>
</comment>
<dbReference type="Proteomes" id="UP000836402">
    <property type="component" value="Unassembled WGS sequence"/>
</dbReference>
<sequence>MPENKNPGNFRNREKGDVQATAAMGGRGIKGAGPDYTYDPTQDEFAGPKVVPDDTVAADKGDENFVPATEDVTTGSGKQFTDAKGGVGVPATNESGMSGAESLEEPEAPTTAAASEKQELRAAERDEQEIVEQGQHMLKKHPQTTLRTGKEISL</sequence>
<dbReference type="AlphaFoldDB" id="A0A177UXJ0"/>
<evidence type="ECO:0000313" key="3">
    <source>
        <dbReference type="EMBL" id="KAE8264189.1"/>
    </source>
</evidence>
<accession>A0A177UXJ0</accession>